<evidence type="ECO:0000313" key="2">
    <source>
        <dbReference type="Proteomes" id="UP000831113"/>
    </source>
</evidence>
<keyword evidence="2" id="KW-1185">Reference proteome</keyword>
<dbReference type="Proteomes" id="UP000831113">
    <property type="component" value="Chromosome"/>
</dbReference>
<name>A0ABY4CTJ0_9BACT</name>
<gene>
    <name evidence="1" type="ORF">MTX78_14670</name>
</gene>
<evidence type="ECO:0000313" key="1">
    <source>
        <dbReference type="EMBL" id="UOG73367.1"/>
    </source>
</evidence>
<accession>A0ABY4CTJ0</accession>
<dbReference type="EMBL" id="CP094669">
    <property type="protein sequence ID" value="UOG73367.1"/>
    <property type="molecule type" value="Genomic_DNA"/>
</dbReference>
<sequence length="150" mass="16959">MHFSTPTKEVYPVLQQFLAADTLNQAPKVHVAFLRQGMLAGDLSIYLLDVYNSNGDIKILPLTTWQVEQKIIFVFTGLEAVATGGDTTYQHLIRETEAANRGKIWSPAFRCWRLEVRGQKVTHIDRQVPYSSSAYPFLRLAPPPPPPKLH</sequence>
<dbReference type="RefSeq" id="WP_243795719.1">
    <property type="nucleotide sequence ID" value="NZ_CP094669.1"/>
</dbReference>
<reference evidence="1 2" key="1">
    <citation type="submission" date="2022-03" db="EMBL/GenBank/DDBJ databases">
        <title>Hymenobactersp. isolated from the air.</title>
        <authorList>
            <person name="Won M."/>
            <person name="Kwon S.-W."/>
        </authorList>
    </citation>
    <scope>NUCLEOTIDE SEQUENCE [LARGE SCALE GENOMIC DNA]</scope>
    <source>
        <strain evidence="1 2">KACC 21982</strain>
    </source>
</reference>
<proteinExistence type="predicted"/>
<protein>
    <submittedName>
        <fullName evidence="1">Uncharacterized protein</fullName>
    </submittedName>
</protein>
<organism evidence="1 2">
    <name type="scientific">Hymenobacter tibetensis</name>
    <dbReference type="NCBI Taxonomy" id="497967"/>
    <lineage>
        <taxon>Bacteria</taxon>
        <taxon>Pseudomonadati</taxon>
        <taxon>Bacteroidota</taxon>
        <taxon>Cytophagia</taxon>
        <taxon>Cytophagales</taxon>
        <taxon>Hymenobacteraceae</taxon>
        <taxon>Hymenobacter</taxon>
    </lineage>
</organism>